<gene>
    <name evidence="16" type="primary">trmG10</name>
    <name evidence="16" type="ordered locus">NP_1066A</name>
</gene>
<dbReference type="SUPFAM" id="SSF143437">
    <property type="entry name" value="THUMP domain-like"/>
    <property type="match status" value="1"/>
</dbReference>
<evidence type="ECO:0000256" key="12">
    <source>
        <dbReference type="ARBA" id="ARBA00061338"/>
    </source>
</evidence>
<dbReference type="STRING" id="348780.NP_1066A"/>
<evidence type="ECO:0000256" key="8">
    <source>
        <dbReference type="ARBA" id="ARBA00022694"/>
    </source>
</evidence>
<dbReference type="InterPro" id="IPR000241">
    <property type="entry name" value="RlmKL-like_Mtase"/>
</dbReference>
<keyword evidence="7" id="KW-0949">S-adenosyl-L-methionine</keyword>
<evidence type="ECO:0000313" key="17">
    <source>
        <dbReference type="Proteomes" id="UP000002698"/>
    </source>
</evidence>
<sequence>MYLLELAGDDADPFAVCEARTRCSAVERLAPGLATARGVDTATVGTLAYTRRVCRLVGTCSPDIAAAAATLEAASVDRTGTVAVRARDVRGLADIDTQAAERRLGSVLVDRGFEVDLDAPDHTLVALFSADAAAVGWLSTETTRDFTDRRPTDKPFFQPGSMDPMDARAVANIAGAAPNVRILDPMCGTGGILVEAGLAGATPVGVDAQPKMVSGARQNLDHYLTDGAVLRGDATRLPFADDSFDGAVFDAPYGRQSKIEGQSLATLVGEALEEVRRVAGRTVLIADRPWNEAADAAGWTVAERFDRRVHGSLTRYIHVLR</sequence>
<keyword evidence="9" id="KW-0694">RNA-binding</keyword>
<keyword evidence="6 16" id="KW-0808">Transferase</keyword>
<dbReference type="GO" id="GO:0005737">
    <property type="term" value="C:cytoplasm"/>
    <property type="evidence" value="ECO:0007669"/>
    <property type="project" value="UniProtKB-SubCell"/>
</dbReference>
<dbReference type="OrthoDB" id="7080at2157"/>
<keyword evidence="17" id="KW-1185">Reference proteome</keyword>
<dbReference type="RefSeq" id="WP_011322260.1">
    <property type="nucleotide sequence ID" value="NC_007426.1"/>
</dbReference>
<comment type="subcellular location">
    <subcellularLocation>
        <location evidence="1">Cytoplasm</location>
    </subcellularLocation>
</comment>
<dbReference type="PANTHER" id="PTHR14911:SF21">
    <property type="entry name" value="N2-METHYLGUANOSINE TRNA METHYLTRANSFERASE"/>
    <property type="match status" value="1"/>
</dbReference>
<comment type="similarity">
    <text evidence="12">Belongs to the methyltransferase superfamily. Trm-G10 family.</text>
</comment>
<dbReference type="InterPro" id="IPR029063">
    <property type="entry name" value="SAM-dependent_MTases_sf"/>
</dbReference>
<evidence type="ECO:0000256" key="9">
    <source>
        <dbReference type="ARBA" id="ARBA00022884"/>
    </source>
</evidence>
<evidence type="ECO:0000259" key="15">
    <source>
        <dbReference type="Pfam" id="PF01170"/>
    </source>
</evidence>
<evidence type="ECO:0000256" key="4">
    <source>
        <dbReference type="ARBA" id="ARBA00022555"/>
    </source>
</evidence>
<keyword evidence="4" id="KW-0820">tRNA-binding</keyword>
<dbReference type="EMBL" id="CR936257">
    <property type="protein sequence ID" value="CAI48624.1"/>
    <property type="molecule type" value="Genomic_DNA"/>
</dbReference>
<dbReference type="CDD" id="cd02440">
    <property type="entry name" value="AdoMet_MTases"/>
    <property type="match status" value="1"/>
</dbReference>
<evidence type="ECO:0000256" key="2">
    <source>
        <dbReference type="ARBA" id="ARBA00011245"/>
    </source>
</evidence>
<evidence type="ECO:0000256" key="14">
    <source>
        <dbReference type="ARBA" id="ARBA00082665"/>
    </source>
</evidence>
<evidence type="ECO:0000256" key="3">
    <source>
        <dbReference type="ARBA" id="ARBA00022490"/>
    </source>
</evidence>
<evidence type="ECO:0000256" key="5">
    <source>
        <dbReference type="ARBA" id="ARBA00022603"/>
    </source>
</evidence>
<evidence type="ECO:0000256" key="13">
    <source>
        <dbReference type="ARBA" id="ARBA00066936"/>
    </source>
</evidence>
<keyword evidence="5 16" id="KW-0489">Methyltransferase</keyword>
<dbReference type="SUPFAM" id="SSF53335">
    <property type="entry name" value="S-adenosyl-L-methionine-dependent methyltransferases"/>
    <property type="match status" value="1"/>
</dbReference>
<dbReference type="Gene3D" id="3.40.50.150">
    <property type="entry name" value="Vaccinia Virus protein VP39"/>
    <property type="match status" value="1"/>
</dbReference>
<evidence type="ECO:0000313" key="16">
    <source>
        <dbReference type="EMBL" id="CAI48624.1"/>
    </source>
</evidence>
<reference evidence="16 17" key="1">
    <citation type="journal article" date="2005" name="Genome Res.">
        <title>Living with two extremes: conclusions from the genome sequence of Natronomonas pharaonis.</title>
        <authorList>
            <person name="Falb M."/>
            <person name="Pfeiffer F."/>
            <person name="Palm P."/>
            <person name="Rodewald K."/>
            <person name="Hickmann V."/>
            <person name="Tittor J."/>
            <person name="Oesterhelt D."/>
        </authorList>
    </citation>
    <scope>NUCLEOTIDE SEQUENCE [LARGE SCALE GENOMIC DNA]</scope>
    <source>
        <strain evidence="17">ATCC 35678 / DSM 2160 / CIP 103997 / JCM 8858 / NBRC 14720 / NCIMB 2260 / Gabara</strain>
    </source>
</reference>
<organism evidence="16 17">
    <name type="scientific">Natronomonas pharaonis (strain ATCC 35678 / DSM 2160 / CIP 103997 / JCM 8858 / NBRC 14720 / NCIMB 2260 / Gabara)</name>
    <name type="common">Halobacterium pharaonis</name>
    <dbReference type="NCBI Taxonomy" id="348780"/>
    <lineage>
        <taxon>Archaea</taxon>
        <taxon>Methanobacteriati</taxon>
        <taxon>Methanobacteriota</taxon>
        <taxon>Stenosarchaea group</taxon>
        <taxon>Halobacteria</taxon>
        <taxon>Halobacteriales</taxon>
        <taxon>Natronomonadaceae</taxon>
        <taxon>Natronomonas</taxon>
    </lineage>
</organism>
<dbReference type="EC" id="2.1.1.213" evidence="13"/>
<keyword evidence="8" id="KW-0819">tRNA processing</keyword>
<comment type="subunit">
    <text evidence="2">Monomer.</text>
</comment>
<dbReference type="KEGG" id="nph:NP_1066A"/>
<dbReference type="GO" id="GO:0160101">
    <property type="term" value="F:tRNA (guanine(10)-N2)-dimethyltransferase activity"/>
    <property type="evidence" value="ECO:0007669"/>
    <property type="project" value="UniProtKB-EC"/>
</dbReference>
<dbReference type="GO" id="GO:0030488">
    <property type="term" value="P:tRNA methylation"/>
    <property type="evidence" value="ECO:0007669"/>
    <property type="project" value="TreeGrafter"/>
</dbReference>
<dbReference type="HOGENOM" id="CLU_057819_1_0_2"/>
<dbReference type="AlphaFoldDB" id="A0A1U7EUJ4"/>
<name>A0A1U7EUJ4_NATPD</name>
<comment type="catalytic activity">
    <reaction evidence="10">
        <text>guanosine(10) in tRNA + 2 S-adenosyl-L-methionine = N(2)-dimethylguanosine(10) in tRNA + 2 S-adenosyl-L-homocysteine + 2 H(+)</text>
        <dbReference type="Rhea" id="RHEA:43124"/>
        <dbReference type="Rhea" id="RHEA-COMP:10355"/>
        <dbReference type="Rhea" id="RHEA-COMP:10358"/>
        <dbReference type="ChEBI" id="CHEBI:15378"/>
        <dbReference type="ChEBI" id="CHEBI:57856"/>
        <dbReference type="ChEBI" id="CHEBI:59789"/>
        <dbReference type="ChEBI" id="CHEBI:74269"/>
        <dbReference type="ChEBI" id="CHEBI:74513"/>
        <dbReference type="EC" id="2.1.1.213"/>
    </reaction>
</comment>
<keyword evidence="3" id="KW-0963">Cytoplasm</keyword>
<evidence type="ECO:0000256" key="10">
    <source>
        <dbReference type="ARBA" id="ARBA00051883"/>
    </source>
</evidence>
<feature type="domain" description="Ribosomal RNA large subunit methyltransferase K/L-like methyltransferase" evidence="15">
    <location>
        <begin position="154"/>
        <end position="315"/>
    </location>
</feature>
<protein>
    <recommendedName>
        <fullName evidence="13">tRNA (guanine(10)-N(2))-dimethyltransferase</fullName>
        <ecNumber evidence="13">2.1.1.213</ecNumber>
    </recommendedName>
    <alternativeName>
        <fullName evidence="14">tRNA:G10 dimethyltransferase</fullName>
    </alternativeName>
</protein>
<dbReference type="FunFam" id="3.40.50.150:FF:000251">
    <property type="entry name" value="Putative RNA methylase"/>
    <property type="match status" value="1"/>
</dbReference>
<dbReference type="eggNOG" id="arCOG00047">
    <property type="taxonomic scope" value="Archaea"/>
</dbReference>
<proteinExistence type="inferred from homology"/>
<evidence type="ECO:0000256" key="1">
    <source>
        <dbReference type="ARBA" id="ARBA00004496"/>
    </source>
</evidence>
<dbReference type="GO" id="GO:0000049">
    <property type="term" value="F:tRNA binding"/>
    <property type="evidence" value="ECO:0007669"/>
    <property type="project" value="UniProtKB-KW"/>
</dbReference>
<dbReference type="EnsemblBacteria" id="CAI48624">
    <property type="protein sequence ID" value="CAI48624"/>
    <property type="gene ID" value="NP_1066A"/>
</dbReference>
<dbReference type="Pfam" id="PF01170">
    <property type="entry name" value="UPF0020"/>
    <property type="match status" value="1"/>
</dbReference>
<accession>A0A1U7EUJ4</accession>
<comment type="function">
    <text evidence="11">Catalyzes the adenosylmethionine-dependent methylation of the exocyclic amino group (N(2)) of guanosine at position 10 of various tRNAs. Acts via a two-step process that leads to the formation of either N(2)-monomethyl (m(2)G) or N(2)-dimethylguanosine (m(2)(2)G).</text>
</comment>
<evidence type="ECO:0000256" key="7">
    <source>
        <dbReference type="ARBA" id="ARBA00022691"/>
    </source>
</evidence>
<dbReference type="PANTHER" id="PTHR14911">
    <property type="entry name" value="THUMP DOMAIN-CONTAINING"/>
    <property type="match status" value="1"/>
</dbReference>
<dbReference type="Proteomes" id="UP000002698">
    <property type="component" value="Chromosome"/>
</dbReference>
<dbReference type="GeneID" id="3701045"/>
<evidence type="ECO:0000256" key="6">
    <source>
        <dbReference type="ARBA" id="ARBA00022679"/>
    </source>
</evidence>
<evidence type="ECO:0000256" key="11">
    <source>
        <dbReference type="ARBA" id="ARBA00054380"/>
    </source>
</evidence>